<dbReference type="PRINTS" id="PR00469">
    <property type="entry name" value="PNDRDTASEII"/>
</dbReference>
<dbReference type="Pfam" id="PF07992">
    <property type="entry name" value="Pyr_redox_2"/>
    <property type="match status" value="1"/>
</dbReference>
<dbReference type="PATRIC" id="fig|1392540.3.peg.2299"/>
<evidence type="ECO:0000256" key="1">
    <source>
        <dbReference type="ARBA" id="ARBA00022630"/>
    </source>
</evidence>
<evidence type="ECO:0000313" key="5">
    <source>
        <dbReference type="Proteomes" id="UP000023785"/>
    </source>
</evidence>
<dbReference type="GO" id="GO:0016491">
    <property type="term" value="F:oxidoreductase activity"/>
    <property type="evidence" value="ECO:0007669"/>
    <property type="project" value="UniProtKB-KW"/>
</dbReference>
<organism evidence="4 5">
    <name type="scientific">Acinetobacter nectaris CIP 110549</name>
    <dbReference type="NCBI Taxonomy" id="1392540"/>
    <lineage>
        <taxon>Bacteria</taxon>
        <taxon>Pseudomonadati</taxon>
        <taxon>Pseudomonadota</taxon>
        <taxon>Gammaproteobacteria</taxon>
        <taxon>Moraxellales</taxon>
        <taxon>Moraxellaceae</taxon>
        <taxon>Acinetobacter</taxon>
    </lineage>
</organism>
<dbReference type="SUPFAM" id="SSF51905">
    <property type="entry name" value="FAD/NAD(P)-binding domain"/>
    <property type="match status" value="1"/>
</dbReference>
<keyword evidence="5" id="KW-1185">Reference proteome</keyword>
<dbReference type="AlphaFoldDB" id="V2TNE4"/>
<feature type="domain" description="FAD/NAD(P)-binding" evidence="3">
    <location>
        <begin position="5"/>
        <end position="280"/>
    </location>
</feature>
<name>V2TNE4_9GAMM</name>
<dbReference type="eggNOG" id="COG0492">
    <property type="taxonomic scope" value="Bacteria"/>
</dbReference>
<accession>V2TNE4</accession>
<evidence type="ECO:0000256" key="2">
    <source>
        <dbReference type="ARBA" id="ARBA00023002"/>
    </source>
</evidence>
<reference evidence="4 5" key="1">
    <citation type="submission" date="2013-10" db="EMBL/GenBank/DDBJ databases">
        <title>The Genome Sequence of Acinetobacter nectaris CIP 110549.</title>
        <authorList>
            <consortium name="The Broad Institute Genomics Platform"/>
            <consortium name="The Broad Institute Genome Sequencing Center for Infectious Disease"/>
            <person name="Cerqueira G."/>
            <person name="Feldgarden M."/>
            <person name="Courvalin P."/>
            <person name="Grillot-Courvalin C."/>
            <person name="Clermont D."/>
            <person name="Rocha E."/>
            <person name="Yoon E.-J."/>
            <person name="Nemec A."/>
            <person name="Young S.K."/>
            <person name="Zeng Q."/>
            <person name="Gargeya S."/>
            <person name="Fitzgerald M."/>
            <person name="Abouelleil A."/>
            <person name="Alvarado L."/>
            <person name="Berlin A.M."/>
            <person name="Chapman S.B."/>
            <person name="Gainer-Dewar J."/>
            <person name="Goldberg J."/>
            <person name="Gnerre S."/>
            <person name="Griggs A."/>
            <person name="Gujja S."/>
            <person name="Hansen M."/>
            <person name="Howarth C."/>
            <person name="Imamovic A."/>
            <person name="Ireland A."/>
            <person name="Larimer J."/>
            <person name="McCowan C."/>
            <person name="Murphy C."/>
            <person name="Pearson M."/>
            <person name="Poon T.W."/>
            <person name="Priest M."/>
            <person name="Roberts A."/>
            <person name="Saif S."/>
            <person name="Shea T."/>
            <person name="Sykes S."/>
            <person name="Wortman J."/>
            <person name="Nusbaum C."/>
            <person name="Birren B."/>
        </authorList>
    </citation>
    <scope>NUCLEOTIDE SEQUENCE [LARGE SCALE GENOMIC DNA]</scope>
    <source>
        <strain evidence="4 5">CIP 110549</strain>
    </source>
</reference>
<dbReference type="RefSeq" id="WP_023273990.1">
    <property type="nucleotide sequence ID" value="NZ_KI530736.1"/>
</dbReference>
<proteinExistence type="predicted"/>
<evidence type="ECO:0000259" key="3">
    <source>
        <dbReference type="Pfam" id="PF07992"/>
    </source>
</evidence>
<dbReference type="Gene3D" id="3.50.50.60">
    <property type="entry name" value="FAD/NAD(P)-binding domain"/>
    <property type="match status" value="2"/>
</dbReference>
<dbReference type="STRING" id="1392540.P256_02380"/>
<keyword evidence="1" id="KW-0285">Flavoprotein</keyword>
<dbReference type="InterPro" id="IPR036188">
    <property type="entry name" value="FAD/NAD-bd_sf"/>
</dbReference>
<dbReference type="HOGENOM" id="CLU_031864_5_0_6"/>
<gene>
    <name evidence="4" type="ORF">P256_02380</name>
</gene>
<evidence type="ECO:0000313" key="4">
    <source>
        <dbReference type="EMBL" id="ESK37325.1"/>
    </source>
</evidence>
<dbReference type="PANTHER" id="PTHR48105">
    <property type="entry name" value="THIOREDOXIN REDUCTASE 1-RELATED-RELATED"/>
    <property type="match status" value="1"/>
</dbReference>
<comment type="caution">
    <text evidence="4">The sequence shown here is derived from an EMBL/GenBank/DDBJ whole genome shotgun (WGS) entry which is preliminary data.</text>
</comment>
<dbReference type="PRINTS" id="PR00368">
    <property type="entry name" value="FADPNR"/>
</dbReference>
<dbReference type="OrthoDB" id="9786503at2"/>
<dbReference type="InterPro" id="IPR050097">
    <property type="entry name" value="Ferredoxin-NADP_redctase_2"/>
</dbReference>
<dbReference type="EMBL" id="AYER01000010">
    <property type="protein sequence ID" value="ESK37325.1"/>
    <property type="molecule type" value="Genomic_DNA"/>
</dbReference>
<keyword evidence="2" id="KW-0560">Oxidoreductase</keyword>
<protein>
    <recommendedName>
        <fullName evidence="3">FAD/NAD(P)-binding domain-containing protein</fullName>
    </recommendedName>
</protein>
<sequence>MKVIDSVIVDGGISGLAAALFLGRAKRSVCVFDDKKSNILAVDKVREHLGFDGVSPEVMLNNARKEVLNYGVNIIEEHVSNIHPLENGWFEVISENKRIITKTVILATGIHYEKPNILGISPLWGKDLRVCPCFDGYEVAEKKFIVFGIHERLAHMASWVSMWSDNITVISPHKFDEQEEKKLKLLNIQIIQDDIQELIHEQNKLTAVRTIRGDYVPCDATWVALKTYAKSSEFTSTLCKTNQDGTVITNHLGETSQKGVYAIGNITQPWDHLAHASASGTRIGPIVTNYLLEQRILELKQPKV</sequence>
<dbReference type="Proteomes" id="UP000023785">
    <property type="component" value="Unassembled WGS sequence"/>
</dbReference>
<dbReference type="InterPro" id="IPR023753">
    <property type="entry name" value="FAD/NAD-binding_dom"/>
</dbReference>